<accession>A0A1H0P447</accession>
<protein>
    <recommendedName>
        <fullName evidence="3">Sce7725 family protein</fullName>
    </recommendedName>
</protein>
<gene>
    <name evidence="1" type="ORF">SAMN05216596_102502</name>
</gene>
<dbReference type="Proteomes" id="UP000183042">
    <property type="component" value="Unassembled WGS sequence"/>
</dbReference>
<name>A0A1H0P447_9PSED</name>
<dbReference type="InterPro" id="IPR047727">
    <property type="entry name" value="Sce7725-like"/>
</dbReference>
<sequence>MYYPILRGKQFELIALRELAETISPELFRPVIEPVRGNLAPLHKTIEVLHKSGIKPLLIINPSIGDFSKSEKILFEIEGDRDSFTPCIKAKSIADLSLLPDLGFSLSDSAVLIDGGIDKVFVEKLSSASCVLVNKEKIHPGALPLLKNVVLFGDFFDKKVRNADYEDKSFYSSLHTEWKSYQNAIGFGDYTILSEEYSEAGGPAYVVTIHLSYINRIEFDAMYVRHFSSFNDDSPANPGGKFKSALEKLCEFSASHPGIFNHTQGFKELVSLRGNPFPGLGQVKKYSIKHHIETTCDFVRGA</sequence>
<dbReference type="RefSeq" id="WP_054992959.1">
    <property type="nucleotide sequence ID" value="NZ_FNJH01000002.1"/>
</dbReference>
<reference evidence="1 2" key="1">
    <citation type="submission" date="2016-10" db="EMBL/GenBank/DDBJ databases">
        <authorList>
            <person name="Varghese N."/>
            <person name="Submissions S."/>
        </authorList>
    </citation>
    <scope>NUCLEOTIDE SEQUENCE [LARGE SCALE GENOMIC DNA]</scope>
    <source>
        <strain evidence="1 2">DSM 14939</strain>
    </source>
</reference>
<comment type="caution">
    <text evidence="1">The sequence shown here is derived from an EMBL/GenBank/DDBJ whole genome shotgun (WGS) entry which is preliminary data.</text>
</comment>
<keyword evidence="2" id="KW-1185">Reference proteome</keyword>
<evidence type="ECO:0008006" key="3">
    <source>
        <dbReference type="Google" id="ProtNLM"/>
    </source>
</evidence>
<organism evidence="1 2">
    <name type="scientific">Pseudomonas congelans</name>
    <dbReference type="NCBI Taxonomy" id="200452"/>
    <lineage>
        <taxon>Bacteria</taxon>
        <taxon>Pseudomonadati</taxon>
        <taxon>Pseudomonadota</taxon>
        <taxon>Gammaproteobacteria</taxon>
        <taxon>Pseudomonadales</taxon>
        <taxon>Pseudomonadaceae</taxon>
        <taxon>Pseudomonas</taxon>
    </lineage>
</organism>
<dbReference type="GeneID" id="65075034"/>
<evidence type="ECO:0000313" key="2">
    <source>
        <dbReference type="Proteomes" id="UP000183042"/>
    </source>
</evidence>
<dbReference type="EMBL" id="FNJH01000002">
    <property type="protein sequence ID" value="SDO99486.1"/>
    <property type="molecule type" value="Genomic_DNA"/>
</dbReference>
<proteinExistence type="predicted"/>
<evidence type="ECO:0000313" key="1">
    <source>
        <dbReference type="EMBL" id="SDO99486.1"/>
    </source>
</evidence>
<dbReference type="NCBIfam" id="NF033831">
    <property type="entry name" value="sce7725_fam"/>
    <property type="match status" value="1"/>
</dbReference>